<evidence type="ECO:0000313" key="7">
    <source>
        <dbReference type="Proteomes" id="UP000292781"/>
    </source>
</evidence>
<dbReference type="SUPFAM" id="SSF53850">
    <property type="entry name" value="Periplasmic binding protein-like II"/>
    <property type="match status" value="1"/>
</dbReference>
<dbReference type="GO" id="GO:0003700">
    <property type="term" value="F:DNA-binding transcription factor activity"/>
    <property type="evidence" value="ECO:0007669"/>
    <property type="project" value="InterPro"/>
</dbReference>
<dbReference type="Pfam" id="PF03466">
    <property type="entry name" value="LysR_substrate"/>
    <property type="match status" value="1"/>
</dbReference>
<evidence type="ECO:0000313" key="6">
    <source>
        <dbReference type="EMBL" id="TBW40740.1"/>
    </source>
</evidence>
<dbReference type="Proteomes" id="UP000292781">
    <property type="component" value="Unassembled WGS sequence"/>
</dbReference>
<proteinExistence type="inferred from homology"/>
<dbReference type="OrthoDB" id="7809623at2"/>
<dbReference type="InterPro" id="IPR036390">
    <property type="entry name" value="WH_DNA-bd_sf"/>
</dbReference>
<dbReference type="AlphaFoldDB" id="A0A4Q9VWN0"/>
<name>A0A4Q9VWN0_9HYPH</name>
<accession>A0A4Q9VWN0</accession>
<dbReference type="PANTHER" id="PTHR30126">
    <property type="entry name" value="HTH-TYPE TRANSCRIPTIONAL REGULATOR"/>
    <property type="match status" value="1"/>
</dbReference>
<reference evidence="6 7" key="1">
    <citation type="submission" date="2019-02" db="EMBL/GenBank/DDBJ databases">
        <title>Siculibacillus lacustris gen. nov., sp. nov., a new rosette-forming bacterium isolated from a freshwater crater lake (Lake St. Ana, Romania).</title>
        <authorList>
            <person name="Felfoldi T."/>
            <person name="Marton Z."/>
            <person name="Szabo A."/>
            <person name="Mentes A."/>
            <person name="Boka K."/>
            <person name="Marialigeti K."/>
            <person name="Mathe I."/>
            <person name="Koncz M."/>
            <person name="Schumann P."/>
            <person name="Toth E."/>
        </authorList>
    </citation>
    <scope>NUCLEOTIDE SEQUENCE [LARGE SCALE GENOMIC DNA]</scope>
    <source>
        <strain evidence="6 7">SA-279</strain>
    </source>
</reference>
<evidence type="ECO:0000256" key="2">
    <source>
        <dbReference type="ARBA" id="ARBA00023015"/>
    </source>
</evidence>
<evidence type="ECO:0000256" key="3">
    <source>
        <dbReference type="ARBA" id="ARBA00023125"/>
    </source>
</evidence>
<dbReference type="PRINTS" id="PR00039">
    <property type="entry name" value="HTHLYSR"/>
</dbReference>
<dbReference type="InterPro" id="IPR036388">
    <property type="entry name" value="WH-like_DNA-bd_sf"/>
</dbReference>
<evidence type="ECO:0000256" key="4">
    <source>
        <dbReference type="ARBA" id="ARBA00023163"/>
    </source>
</evidence>
<comment type="caution">
    <text evidence="6">The sequence shown here is derived from an EMBL/GenBank/DDBJ whole genome shotgun (WGS) entry which is preliminary data.</text>
</comment>
<keyword evidence="3" id="KW-0238">DNA-binding</keyword>
<dbReference type="Gene3D" id="3.40.190.290">
    <property type="match status" value="1"/>
</dbReference>
<gene>
    <name evidence="6" type="ORF">EYW49_03145</name>
</gene>
<sequence>MFATGQILRNRMSMRYLKLLFVLSEQKSLRKASEVLSLTQPAATKTLHELEDLIGERLFVRTAQGLIPTALGEAAIRYARLVFKDLDALGEELGALRAGGIGNVRIGSMASQTGLLLPRAIAALKRDFPRINISVVEETSDHLLRALEDDDLDLVVARIPQGWPSDNLDFDTFGEEIITVVARRGHPADGERRLALADLADQTWIAQLHPAPLREIWDQIFREERLALPRSVVETSSTILTVSLIEQSDMVALLPLSVARNFGRLGLVTTLPLTISAKLRPFGLIRRRNRIPTPAMETVARILRECAEGDGATPGL</sequence>
<keyword evidence="2" id="KW-0805">Transcription regulation</keyword>
<protein>
    <submittedName>
        <fullName evidence="6">LysR family transcriptional regulator</fullName>
    </submittedName>
</protein>
<dbReference type="InterPro" id="IPR005119">
    <property type="entry name" value="LysR_subst-bd"/>
</dbReference>
<dbReference type="Pfam" id="PF00126">
    <property type="entry name" value="HTH_1"/>
    <property type="match status" value="1"/>
</dbReference>
<dbReference type="GO" id="GO:0000976">
    <property type="term" value="F:transcription cis-regulatory region binding"/>
    <property type="evidence" value="ECO:0007669"/>
    <property type="project" value="TreeGrafter"/>
</dbReference>
<feature type="domain" description="HTH lysR-type" evidence="5">
    <location>
        <begin position="12"/>
        <end position="69"/>
    </location>
</feature>
<evidence type="ECO:0000259" key="5">
    <source>
        <dbReference type="PROSITE" id="PS50931"/>
    </source>
</evidence>
<dbReference type="SUPFAM" id="SSF46785">
    <property type="entry name" value="Winged helix' DNA-binding domain"/>
    <property type="match status" value="1"/>
</dbReference>
<dbReference type="PROSITE" id="PS50931">
    <property type="entry name" value="HTH_LYSR"/>
    <property type="match status" value="1"/>
</dbReference>
<dbReference type="PANTHER" id="PTHR30126:SF97">
    <property type="entry name" value="HTH-TYPE TRANSCRIPTIONAL REGULATOR ABGR"/>
    <property type="match status" value="1"/>
</dbReference>
<keyword evidence="4" id="KW-0804">Transcription</keyword>
<dbReference type="Gene3D" id="1.10.10.10">
    <property type="entry name" value="Winged helix-like DNA-binding domain superfamily/Winged helix DNA-binding domain"/>
    <property type="match status" value="1"/>
</dbReference>
<evidence type="ECO:0000256" key="1">
    <source>
        <dbReference type="ARBA" id="ARBA00009437"/>
    </source>
</evidence>
<comment type="similarity">
    <text evidence="1">Belongs to the LysR transcriptional regulatory family.</text>
</comment>
<keyword evidence="7" id="KW-1185">Reference proteome</keyword>
<organism evidence="6 7">
    <name type="scientific">Siculibacillus lacustris</name>
    <dbReference type="NCBI Taxonomy" id="1549641"/>
    <lineage>
        <taxon>Bacteria</taxon>
        <taxon>Pseudomonadati</taxon>
        <taxon>Pseudomonadota</taxon>
        <taxon>Alphaproteobacteria</taxon>
        <taxon>Hyphomicrobiales</taxon>
        <taxon>Ancalomicrobiaceae</taxon>
        <taxon>Siculibacillus</taxon>
    </lineage>
</organism>
<dbReference type="EMBL" id="SJFN01000003">
    <property type="protein sequence ID" value="TBW40740.1"/>
    <property type="molecule type" value="Genomic_DNA"/>
</dbReference>
<dbReference type="InterPro" id="IPR000847">
    <property type="entry name" value="LysR_HTH_N"/>
</dbReference>